<dbReference type="InterPro" id="IPR036757">
    <property type="entry name" value="TFR-like_dimer_dom_sf"/>
</dbReference>
<dbReference type="RefSeq" id="XP_022465571.1">
    <property type="nucleotide sequence ID" value="XM_022609146.1"/>
</dbReference>
<dbReference type="InterPro" id="IPR007365">
    <property type="entry name" value="TFR-like_dimer_dom"/>
</dbReference>
<sequence>MSSSTNAARVVGRSVEDRGGVAVVGGLLPPPPPRQEMDFLEADDPLQGVTNETFLHRIGGEIQSKVIVPVRDHIVAPLNKLQKSLDLHLEFYLSKFGNPMLLRRLLYVLTISVITWTIWRSGFIMSYSNGVVFMERSQLIEYAAQQTDLNKLETDLHYLASVGHRSGTRGDSYVSKFITDSMRNTGLDSVRQELFKGYCNYPTNNSQLALYRDDQLILEFDLDELNFNPLTRDGNLSIINIVYGSKGTEHDFERLTKAFLLEDDFVVVLHESDIPEIPISQQLFMAEQFNAKGIIFIPADSESGQDYIKQSSLGITQFGTGDALSPSWASSNVHTISVDRSMLLPKIPVLPLSAHQGALLLSEIKESGVHFDNGLYSGITDDLKVHMKVETVLKSRQQITNVVGKMEGSEQNEKAIIIAAARNSLYPGALYPNFGTALLLNVVELLQMMRYRFNWQPLRSIYFISYGGTEFNHIGATEQMELESLSITENVYSFIDISQLGLGKEIEVQCSPLLHSVFAEQETTLNVNTTMVNQYGDWTPFMANGVPVSVLASPGTRRRKFPIDTVWDTFDRVQDQLQDAAVQKDLSDLISYVLGTTLQLVDNPVIPFDLRRLAEILSSATIAFDQKYKNEHHFKVAGIVRSLLQWKKLAQHFFKFVEAWKDDVSGGVEPFSVTSRRLDWNVKLSDIGRKLSYNDGLPFRKFYKNVLFGPPLCISDELSPAEYPWVFPGIRDAIWNEHWALVQKQIDVVTKILNEAEHSITKDSRNIRH</sequence>
<dbReference type="GO" id="GO:0004180">
    <property type="term" value="F:carboxypeptidase activity"/>
    <property type="evidence" value="ECO:0007669"/>
    <property type="project" value="TreeGrafter"/>
</dbReference>
<evidence type="ECO:0000313" key="4">
    <source>
        <dbReference type="Proteomes" id="UP000006310"/>
    </source>
</evidence>
<dbReference type="eggNOG" id="KOG2195">
    <property type="taxonomic scope" value="Eukaryota"/>
</dbReference>
<keyword evidence="1" id="KW-0472">Membrane</keyword>
<dbReference type="Gene3D" id="1.20.930.40">
    <property type="entry name" value="Transferrin receptor-like, dimerisation domain"/>
    <property type="match status" value="1"/>
</dbReference>
<evidence type="ECO:0000259" key="2">
    <source>
        <dbReference type="Pfam" id="PF04253"/>
    </source>
</evidence>
<dbReference type="SUPFAM" id="SSF53187">
    <property type="entry name" value="Zn-dependent exopeptidases"/>
    <property type="match status" value="1"/>
</dbReference>
<proteinExistence type="predicted"/>
<dbReference type="SUPFAM" id="SSF47672">
    <property type="entry name" value="Transferrin receptor-like dimerisation domain"/>
    <property type="match status" value="1"/>
</dbReference>
<feature type="domain" description="Transferrin receptor-like dimerisation" evidence="2">
    <location>
        <begin position="638"/>
        <end position="760"/>
    </location>
</feature>
<dbReference type="KEGG" id="kng:KNAG_0G02690"/>
<keyword evidence="1" id="KW-0812">Transmembrane</keyword>
<dbReference type="SUPFAM" id="SSF52025">
    <property type="entry name" value="PA domain"/>
    <property type="match status" value="1"/>
</dbReference>
<dbReference type="InterPro" id="IPR046450">
    <property type="entry name" value="PA_dom_sf"/>
</dbReference>
<dbReference type="EMBL" id="HE978320">
    <property type="protein sequence ID" value="CCK71325.1"/>
    <property type="molecule type" value="Genomic_DNA"/>
</dbReference>
<dbReference type="GeneID" id="34527049"/>
<reference evidence="4" key="2">
    <citation type="submission" date="2012-08" db="EMBL/GenBank/DDBJ databases">
        <title>Genome sequence of Kazachstania naganishii.</title>
        <authorList>
            <person name="Gordon J.L."/>
            <person name="Armisen D."/>
            <person name="Proux-Wera E."/>
            <person name="OhEigeartaigh S.S."/>
            <person name="Byrne K.P."/>
            <person name="Wolfe K.H."/>
        </authorList>
    </citation>
    <scope>NUCLEOTIDE SEQUENCE [LARGE SCALE GENOMIC DNA]</scope>
    <source>
        <strain evidence="4">ATCC MYA-139 / BCRC 22969 / CBS 8797 / CCRC 22969 / KCTC 17520 / NBRC 10181 / NCYC 3082</strain>
    </source>
</reference>
<name>J7R8X3_HUIN7</name>
<dbReference type="PANTHER" id="PTHR10404">
    <property type="entry name" value="N-ACETYLATED-ALPHA-LINKED ACIDIC DIPEPTIDASE"/>
    <property type="match status" value="1"/>
</dbReference>
<evidence type="ECO:0000313" key="3">
    <source>
        <dbReference type="EMBL" id="CCK71325.1"/>
    </source>
</evidence>
<dbReference type="AlphaFoldDB" id="J7R8X3"/>
<accession>J7R8X3</accession>
<gene>
    <name evidence="3" type="primary">KNAG0G02690</name>
    <name evidence="3" type="ordered locus">KNAG_0G02690</name>
</gene>
<dbReference type="Proteomes" id="UP000006310">
    <property type="component" value="Chromosome 7"/>
</dbReference>
<dbReference type="OrthoDB" id="5841748at2759"/>
<evidence type="ECO:0000256" key="1">
    <source>
        <dbReference type="SAM" id="Phobius"/>
    </source>
</evidence>
<organism evidence="3 4">
    <name type="scientific">Huiozyma naganishii (strain ATCC MYA-139 / BCRC 22969 / CBS 8797 / KCTC 17520 / NBRC 10181 / NCYC 3082 / Yp74L-3)</name>
    <name type="common">Yeast</name>
    <name type="synonym">Kazachstania naganishii</name>
    <dbReference type="NCBI Taxonomy" id="1071383"/>
    <lineage>
        <taxon>Eukaryota</taxon>
        <taxon>Fungi</taxon>
        <taxon>Dikarya</taxon>
        <taxon>Ascomycota</taxon>
        <taxon>Saccharomycotina</taxon>
        <taxon>Saccharomycetes</taxon>
        <taxon>Saccharomycetales</taxon>
        <taxon>Saccharomycetaceae</taxon>
        <taxon>Huiozyma</taxon>
    </lineage>
</organism>
<dbReference type="Pfam" id="PF04253">
    <property type="entry name" value="TFR_dimer"/>
    <property type="match status" value="1"/>
</dbReference>
<keyword evidence="1" id="KW-1133">Transmembrane helix</keyword>
<dbReference type="Gene3D" id="3.50.30.30">
    <property type="match status" value="1"/>
</dbReference>
<dbReference type="InterPro" id="IPR039373">
    <property type="entry name" value="Peptidase_M28B"/>
</dbReference>
<dbReference type="HOGENOM" id="CLU_005688_1_1_1"/>
<keyword evidence="4" id="KW-1185">Reference proteome</keyword>
<dbReference type="Gene3D" id="3.40.630.10">
    <property type="entry name" value="Zn peptidases"/>
    <property type="match status" value="1"/>
</dbReference>
<reference evidence="3 4" key="1">
    <citation type="journal article" date="2011" name="Proc. Natl. Acad. Sci. U.S.A.">
        <title>Evolutionary erosion of yeast sex chromosomes by mating-type switching accidents.</title>
        <authorList>
            <person name="Gordon J.L."/>
            <person name="Armisen D."/>
            <person name="Proux-Wera E."/>
            <person name="Oheigeartaigh S.S."/>
            <person name="Byrne K.P."/>
            <person name="Wolfe K.H."/>
        </authorList>
    </citation>
    <scope>NUCLEOTIDE SEQUENCE [LARGE SCALE GENOMIC DNA]</scope>
    <source>
        <strain evidence="4">ATCC MYA-139 / BCRC 22969 / CBS 8797 / CCRC 22969 / KCTC 17520 / NBRC 10181 / NCYC 3082</strain>
    </source>
</reference>
<protein>
    <recommendedName>
        <fullName evidence="2">Transferrin receptor-like dimerisation domain-containing protein</fullName>
    </recommendedName>
</protein>
<feature type="transmembrane region" description="Helical" evidence="1">
    <location>
        <begin position="101"/>
        <end position="119"/>
    </location>
</feature>
<dbReference type="PANTHER" id="PTHR10404:SF72">
    <property type="entry name" value="ZINC METALLOPROTEASE TRE2-RELATED"/>
    <property type="match status" value="1"/>
</dbReference>